<dbReference type="InterPro" id="IPR038695">
    <property type="entry name" value="Saro_0823-like_sf"/>
</dbReference>
<keyword evidence="2" id="KW-1185">Reference proteome</keyword>
<dbReference type="PANTHER" id="PTHR37953">
    <property type="entry name" value="UPF0127 PROTEIN MJ1496"/>
    <property type="match status" value="1"/>
</dbReference>
<dbReference type="InterPro" id="IPR003795">
    <property type="entry name" value="DUF192"/>
</dbReference>
<dbReference type="RefSeq" id="WP_214658643.1">
    <property type="nucleotide sequence ID" value="NZ_CP017634.1"/>
</dbReference>
<dbReference type="Gene3D" id="2.60.120.1140">
    <property type="entry name" value="Protein of unknown function DUF192"/>
    <property type="match status" value="1"/>
</dbReference>
<dbReference type="AlphaFoldDB" id="A0A3G1L2F0"/>
<name>A0A3G1L2F0_FORW1</name>
<dbReference type="Pfam" id="PF02643">
    <property type="entry name" value="DUF192"/>
    <property type="match status" value="1"/>
</dbReference>
<dbReference type="EMBL" id="CP017634">
    <property type="protein sequence ID" value="ATW28645.1"/>
    <property type="molecule type" value="Genomic_DNA"/>
</dbReference>
<reference evidence="1 2" key="1">
    <citation type="submission" date="2016-10" db="EMBL/GenBank/DDBJ databases">
        <title>Complete Genome Sequence of Peptococcaceae strain DCMF.</title>
        <authorList>
            <person name="Edwards R.J."/>
            <person name="Holland S.I."/>
            <person name="Deshpande N.P."/>
            <person name="Wong Y.K."/>
            <person name="Ertan H."/>
            <person name="Manefield M."/>
            <person name="Russell T.L."/>
            <person name="Lee M.J."/>
        </authorList>
    </citation>
    <scope>NUCLEOTIDE SEQUENCE [LARGE SCALE GENOMIC DNA]</scope>
    <source>
        <strain evidence="1 2">DCMF</strain>
    </source>
</reference>
<dbReference type="Proteomes" id="UP000323521">
    <property type="component" value="Chromosome"/>
</dbReference>
<proteinExistence type="predicted"/>
<evidence type="ECO:0000313" key="2">
    <source>
        <dbReference type="Proteomes" id="UP000323521"/>
    </source>
</evidence>
<gene>
    <name evidence="1" type="ORF">DCMF_15665</name>
</gene>
<evidence type="ECO:0000313" key="1">
    <source>
        <dbReference type="EMBL" id="ATW28645.1"/>
    </source>
</evidence>
<sequence length="113" mass="12508">MKVIKKDGHILIADRVMVAQTFWRRLIGLLGRKGLGEREGLLLRPCAGVHCMGMRFPIDAVFLDKNNRVIKTANHLAPGFTACQKGAVAVLELKAGLMKEKNIALGDRLIFIE</sequence>
<dbReference type="PANTHER" id="PTHR37953:SF1">
    <property type="entry name" value="UPF0127 PROTEIN MJ1496"/>
    <property type="match status" value="1"/>
</dbReference>
<protein>
    <recommendedName>
        <fullName evidence="3">DUF192 domain-containing protein</fullName>
    </recommendedName>
</protein>
<evidence type="ECO:0008006" key="3">
    <source>
        <dbReference type="Google" id="ProtNLM"/>
    </source>
</evidence>
<dbReference type="KEGG" id="fwa:DCMF_15665"/>
<accession>A0A3G1L2F0</accession>
<organism evidence="1 2">
    <name type="scientific">Formimonas warabiya</name>
    <dbReference type="NCBI Taxonomy" id="1761012"/>
    <lineage>
        <taxon>Bacteria</taxon>
        <taxon>Bacillati</taxon>
        <taxon>Bacillota</taxon>
        <taxon>Clostridia</taxon>
        <taxon>Eubacteriales</taxon>
        <taxon>Peptococcaceae</taxon>
        <taxon>Candidatus Formimonas</taxon>
    </lineage>
</organism>